<sequence>MAGVVFRGVVPARTCALLAERFWASPARRARGTDAPGYYLGAYHYHKTTEDYLAETAEFRGALDAVLDMPDDPLTRLNQGLSEALAAEGVQFRLASHGGREASRAIMRSWHGQSEYALAPHEDLGQCTEPKQADFEIQRAAEHQIVALNMCLDNGAGGRLAVWNIRPDEASRHRLGLHYTGSPYPLDSLAGIEVAWLEVHPGDVYLFNGAHVHAVEPETSVETRRITLSGILGFIDENTVVSWT</sequence>
<protein>
    <recommendedName>
        <fullName evidence="3">Fe2OG dioxygenase domain-containing protein</fullName>
    </recommendedName>
</protein>
<keyword evidence="2" id="KW-1185">Reference proteome</keyword>
<dbReference type="Proteomes" id="UP000517916">
    <property type="component" value="Unassembled WGS sequence"/>
</dbReference>
<proteinExistence type="predicted"/>
<gene>
    <name evidence="1" type="ORF">BC739_000139</name>
</gene>
<dbReference type="SUPFAM" id="SSF51197">
    <property type="entry name" value="Clavaminate synthase-like"/>
    <property type="match status" value="1"/>
</dbReference>
<evidence type="ECO:0000313" key="1">
    <source>
        <dbReference type="EMBL" id="MBA8922942.1"/>
    </source>
</evidence>
<comment type="caution">
    <text evidence="1">The sequence shown here is derived from an EMBL/GenBank/DDBJ whole genome shotgun (WGS) entry which is preliminary data.</text>
</comment>
<reference evidence="1 2" key="1">
    <citation type="submission" date="2020-08" db="EMBL/GenBank/DDBJ databases">
        <title>Genomic Encyclopedia of Archaeal and Bacterial Type Strains, Phase II (KMG-II): from individual species to whole genera.</title>
        <authorList>
            <person name="Goeker M."/>
        </authorList>
    </citation>
    <scope>NUCLEOTIDE SEQUENCE [LARGE SCALE GENOMIC DNA]</scope>
    <source>
        <strain evidence="1 2">DSM 43850</strain>
    </source>
</reference>
<dbReference type="EMBL" id="JACJID010000001">
    <property type="protein sequence ID" value="MBA8922942.1"/>
    <property type="molecule type" value="Genomic_DNA"/>
</dbReference>
<dbReference type="Gene3D" id="2.60.120.620">
    <property type="entry name" value="q2cbj1_9rhob like domain"/>
    <property type="match status" value="1"/>
</dbReference>
<evidence type="ECO:0008006" key="3">
    <source>
        <dbReference type="Google" id="ProtNLM"/>
    </source>
</evidence>
<evidence type="ECO:0000313" key="2">
    <source>
        <dbReference type="Proteomes" id="UP000517916"/>
    </source>
</evidence>
<organism evidence="1 2">
    <name type="scientific">Kutzneria viridogrisea</name>
    <dbReference type="NCBI Taxonomy" id="47990"/>
    <lineage>
        <taxon>Bacteria</taxon>
        <taxon>Bacillati</taxon>
        <taxon>Actinomycetota</taxon>
        <taxon>Actinomycetes</taxon>
        <taxon>Pseudonocardiales</taxon>
        <taxon>Pseudonocardiaceae</taxon>
        <taxon>Kutzneria</taxon>
    </lineage>
</organism>
<name>A0ABR6B869_9PSEU</name>
<accession>A0ABR6B869</accession>